<dbReference type="Pfam" id="PF12796">
    <property type="entry name" value="Ank_2"/>
    <property type="match status" value="2"/>
</dbReference>
<evidence type="ECO:0000256" key="5">
    <source>
        <dbReference type="ARBA" id="ARBA00023043"/>
    </source>
</evidence>
<dbReference type="PROSITE" id="PS50297">
    <property type="entry name" value="ANK_REP_REGION"/>
    <property type="match status" value="4"/>
</dbReference>
<dbReference type="OrthoDB" id="691409at2759"/>
<reference evidence="10" key="2">
    <citation type="submission" date="2021-02" db="EMBL/GenBank/DDBJ databases">
        <authorList>
            <person name="Kimball J.A."/>
            <person name="Haas M.W."/>
            <person name="Macchietto M."/>
            <person name="Kono T."/>
            <person name="Duquette J."/>
            <person name="Shao M."/>
        </authorList>
    </citation>
    <scope>NUCLEOTIDE SEQUENCE</scope>
    <source>
        <tissue evidence="10">Fresh leaf tissue</tissue>
    </source>
</reference>
<dbReference type="GO" id="GO:0005886">
    <property type="term" value="C:plasma membrane"/>
    <property type="evidence" value="ECO:0007669"/>
    <property type="project" value="TreeGrafter"/>
</dbReference>
<dbReference type="SMART" id="SM00248">
    <property type="entry name" value="ANK"/>
    <property type="match status" value="9"/>
</dbReference>
<protein>
    <recommendedName>
        <fullName evidence="9">PGG domain-containing protein</fullName>
    </recommendedName>
</protein>
<evidence type="ECO:0000256" key="3">
    <source>
        <dbReference type="ARBA" id="ARBA00022737"/>
    </source>
</evidence>
<keyword evidence="6 8" id="KW-0472">Membrane</keyword>
<keyword evidence="4 8" id="KW-1133">Transmembrane helix</keyword>
<keyword evidence="2 8" id="KW-0812">Transmembrane</keyword>
<sequence>MKKAEAGYALAPSRYEGGRSRDTPIVGSYPFVQNRISRGVIQHGQCDILEETAESNTVLHVAAEQGRGELIRELYDRFIKGDGLIGFLSRRNTALDTPLHCAARAGHAGAVTVLVDLARDCADNTLGCPNAAGDTALHLAARHGHGAAVEALVAAGASASELNKARVSPLYLAVMSRSLPAVRAIVTTCRDASSVGPSSQNALHAAVFQRRKMVDRLLAWKPALAGQVDGNGSSPLHFAASNGDRSFVRAILRAAPPGTAYMKDSDGLSALHVAALMGHAGVVKEMLSACPDAAELRDGHGETFLHAAAREKRSSVVSVAIKNTALCGLLDAQDGDGNTPLHLAVAAGAPPVVEALLRKGKVRTDVLNDAGYTPLDLAAKSTSYITMASLVMMLVSFGARGRPQRQDHIKQWSDRDVAEKLEKTSDSLAVVAGLVAGAAFTAGFSMPGSYGDDGQANLEGKTTFKIFLFLDTFAVATSVAAVILLVFGKASRAAGSWKSLVAALHCLWVSLISLILSFYAALCAVATTRAL</sequence>
<feature type="domain" description="PGG" evidence="9">
    <location>
        <begin position="419"/>
        <end position="525"/>
    </location>
</feature>
<name>A0A8J5WIF5_ZIZPA</name>
<proteinExistence type="predicted"/>
<dbReference type="AlphaFoldDB" id="A0A8J5WIF5"/>
<feature type="repeat" description="ANK" evidence="7">
    <location>
        <begin position="132"/>
        <end position="164"/>
    </location>
</feature>
<evidence type="ECO:0000259" key="9">
    <source>
        <dbReference type="Pfam" id="PF13962"/>
    </source>
</evidence>
<evidence type="ECO:0000313" key="11">
    <source>
        <dbReference type="Proteomes" id="UP000729402"/>
    </source>
</evidence>
<organism evidence="10 11">
    <name type="scientific">Zizania palustris</name>
    <name type="common">Northern wild rice</name>
    <dbReference type="NCBI Taxonomy" id="103762"/>
    <lineage>
        <taxon>Eukaryota</taxon>
        <taxon>Viridiplantae</taxon>
        <taxon>Streptophyta</taxon>
        <taxon>Embryophyta</taxon>
        <taxon>Tracheophyta</taxon>
        <taxon>Spermatophyta</taxon>
        <taxon>Magnoliopsida</taxon>
        <taxon>Liliopsida</taxon>
        <taxon>Poales</taxon>
        <taxon>Poaceae</taxon>
        <taxon>BOP clade</taxon>
        <taxon>Oryzoideae</taxon>
        <taxon>Oryzeae</taxon>
        <taxon>Zizaniinae</taxon>
        <taxon>Zizania</taxon>
    </lineage>
</organism>
<dbReference type="PROSITE" id="PS50088">
    <property type="entry name" value="ANK_REPEAT"/>
    <property type="match status" value="4"/>
</dbReference>
<dbReference type="PANTHER" id="PTHR24186:SF41">
    <property type="entry name" value="PGG DOMAIN-CONTAINING PROTEIN"/>
    <property type="match status" value="1"/>
</dbReference>
<feature type="transmembrane region" description="Helical" evidence="8">
    <location>
        <begin position="428"/>
        <end position="446"/>
    </location>
</feature>
<keyword evidence="5 7" id="KW-0040">ANK repeat</keyword>
<comment type="caution">
    <text evidence="10">The sequence shown here is derived from an EMBL/GenBank/DDBJ whole genome shotgun (WGS) entry which is preliminary data.</text>
</comment>
<dbReference type="InterPro" id="IPR026961">
    <property type="entry name" value="PGG_dom"/>
</dbReference>
<gene>
    <name evidence="10" type="ORF">GUJ93_ZPchr0011g28776</name>
</gene>
<feature type="transmembrane region" description="Helical" evidence="8">
    <location>
        <begin position="466"/>
        <end position="488"/>
    </location>
</feature>
<feature type="transmembrane region" description="Helical" evidence="8">
    <location>
        <begin position="384"/>
        <end position="401"/>
    </location>
</feature>
<evidence type="ECO:0000313" key="10">
    <source>
        <dbReference type="EMBL" id="KAG8089361.1"/>
    </source>
</evidence>
<dbReference type="Proteomes" id="UP000729402">
    <property type="component" value="Unassembled WGS sequence"/>
</dbReference>
<evidence type="ECO:0000256" key="6">
    <source>
        <dbReference type="ARBA" id="ARBA00023136"/>
    </source>
</evidence>
<dbReference type="PANTHER" id="PTHR24186">
    <property type="entry name" value="PROTEIN PHOSPHATASE 1 REGULATORY SUBUNIT"/>
    <property type="match status" value="1"/>
</dbReference>
<evidence type="ECO:0000256" key="8">
    <source>
        <dbReference type="SAM" id="Phobius"/>
    </source>
</evidence>
<evidence type="ECO:0000256" key="1">
    <source>
        <dbReference type="ARBA" id="ARBA00004141"/>
    </source>
</evidence>
<comment type="subcellular location">
    <subcellularLocation>
        <location evidence="1">Membrane</location>
        <topology evidence="1">Multi-pass membrane protein</topology>
    </subcellularLocation>
</comment>
<feature type="repeat" description="ANK" evidence="7">
    <location>
        <begin position="231"/>
        <end position="253"/>
    </location>
</feature>
<reference evidence="10" key="1">
    <citation type="journal article" date="2021" name="bioRxiv">
        <title>Whole Genome Assembly and Annotation of Northern Wild Rice, Zizania palustris L., Supports a Whole Genome Duplication in the Zizania Genus.</title>
        <authorList>
            <person name="Haas M."/>
            <person name="Kono T."/>
            <person name="Macchietto M."/>
            <person name="Millas R."/>
            <person name="McGilp L."/>
            <person name="Shao M."/>
            <person name="Duquette J."/>
            <person name="Hirsch C.N."/>
            <person name="Kimball J."/>
        </authorList>
    </citation>
    <scope>NUCLEOTIDE SEQUENCE</scope>
    <source>
        <tissue evidence="10">Fresh leaf tissue</tissue>
    </source>
</reference>
<dbReference type="InterPro" id="IPR002110">
    <property type="entry name" value="Ankyrin_rpt"/>
</dbReference>
<dbReference type="Pfam" id="PF13857">
    <property type="entry name" value="Ank_5"/>
    <property type="match status" value="1"/>
</dbReference>
<feature type="transmembrane region" description="Helical" evidence="8">
    <location>
        <begin position="500"/>
        <end position="522"/>
    </location>
</feature>
<accession>A0A8J5WIF5</accession>
<keyword evidence="3" id="KW-0677">Repeat</keyword>
<feature type="repeat" description="ANK" evidence="7">
    <location>
        <begin position="266"/>
        <end position="288"/>
    </location>
</feature>
<dbReference type="Pfam" id="PF13962">
    <property type="entry name" value="PGG"/>
    <property type="match status" value="1"/>
</dbReference>
<evidence type="ECO:0000256" key="7">
    <source>
        <dbReference type="PROSITE-ProRule" id="PRU00023"/>
    </source>
</evidence>
<keyword evidence="11" id="KW-1185">Reference proteome</keyword>
<feature type="repeat" description="ANK" evidence="7">
    <location>
        <begin position="336"/>
        <end position="360"/>
    </location>
</feature>
<dbReference type="EMBL" id="JAAALK010000081">
    <property type="protein sequence ID" value="KAG8089361.1"/>
    <property type="molecule type" value="Genomic_DNA"/>
</dbReference>
<evidence type="ECO:0000256" key="4">
    <source>
        <dbReference type="ARBA" id="ARBA00022989"/>
    </source>
</evidence>
<evidence type="ECO:0000256" key="2">
    <source>
        <dbReference type="ARBA" id="ARBA00022692"/>
    </source>
</evidence>